<dbReference type="UniPathway" id="UPA00143"/>
<dbReference type="PANTHER" id="PTHR12313">
    <property type="entry name" value="E3 UBIQUITIN-PROTEIN LIGASE RNF5-RELATED"/>
    <property type="match status" value="1"/>
</dbReference>
<dbReference type="GO" id="GO:0061630">
    <property type="term" value="F:ubiquitin protein ligase activity"/>
    <property type="evidence" value="ECO:0007669"/>
    <property type="project" value="UniProtKB-EC"/>
</dbReference>
<comment type="pathway">
    <text evidence="3">Protein modification; protein ubiquitination.</text>
</comment>
<dbReference type="GO" id="GO:0005783">
    <property type="term" value="C:endoplasmic reticulum"/>
    <property type="evidence" value="ECO:0007669"/>
    <property type="project" value="InterPro"/>
</dbReference>
<dbReference type="PROSITE" id="PS50089">
    <property type="entry name" value="ZF_RING_2"/>
    <property type="match status" value="1"/>
</dbReference>
<evidence type="ECO:0000256" key="12">
    <source>
        <dbReference type="SAM" id="MobiDB-lite"/>
    </source>
</evidence>
<feature type="compositionally biased region" description="Basic and acidic residues" evidence="12">
    <location>
        <begin position="110"/>
        <end position="119"/>
    </location>
</feature>
<dbReference type="GO" id="GO:0016567">
    <property type="term" value="P:protein ubiquitination"/>
    <property type="evidence" value="ECO:0007669"/>
    <property type="project" value="UniProtKB-UniPathway"/>
</dbReference>
<organism evidence="15 16">
    <name type="scientific">Cryptosporidium meleagridis</name>
    <dbReference type="NCBI Taxonomy" id="93969"/>
    <lineage>
        <taxon>Eukaryota</taxon>
        <taxon>Sar</taxon>
        <taxon>Alveolata</taxon>
        <taxon>Apicomplexa</taxon>
        <taxon>Conoidasida</taxon>
        <taxon>Coccidia</taxon>
        <taxon>Eucoccidiorida</taxon>
        <taxon>Eimeriorina</taxon>
        <taxon>Cryptosporidiidae</taxon>
        <taxon>Cryptosporidium</taxon>
    </lineage>
</organism>
<evidence type="ECO:0000256" key="2">
    <source>
        <dbReference type="ARBA" id="ARBA00004308"/>
    </source>
</evidence>
<comment type="subcellular location">
    <subcellularLocation>
        <location evidence="2">Endomembrane system</location>
    </subcellularLocation>
</comment>
<dbReference type="OrthoDB" id="10254945at2759"/>
<keyword evidence="13" id="KW-1133">Transmembrane helix</keyword>
<keyword evidence="7 11" id="KW-0863">Zinc-finger</keyword>
<dbReference type="Proteomes" id="UP000236928">
    <property type="component" value="Unassembled WGS sequence"/>
</dbReference>
<feature type="region of interest" description="Disordered" evidence="12">
    <location>
        <begin position="95"/>
        <end position="126"/>
    </location>
</feature>
<sequence length="206" mass="23114">MGEVNNILNSEIDAKGSGLGGEPSDHHHKSEEKSKNFTSFECNICFENAYEPIVTRCGHLYCWSCICSWLDRGYEDCPVCKAGVNSDNVIPLYGRGNENVDPRKKTKPRPKAERPEARQRNQNVGGHNGYFHSADFGFGINNIPLITVFANPLGALLSLGYTHRYFISEFANTGQSDNNEELRNKLISNFSLFVGIVIMIYLLFLE</sequence>
<dbReference type="InterPro" id="IPR045103">
    <property type="entry name" value="RNF5/RNF185-like"/>
</dbReference>
<evidence type="ECO:0000256" key="1">
    <source>
        <dbReference type="ARBA" id="ARBA00000900"/>
    </source>
</evidence>
<proteinExistence type="predicted"/>
<feature type="domain" description="RING-type" evidence="14">
    <location>
        <begin position="42"/>
        <end position="81"/>
    </location>
</feature>
<dbReference type="VEuPathDB" id="CryptoDB:CmeUKMEL1_16530"/>
<dbReference type="InterPro" id="IPR017907">
    <property type="entry name" value="Znf_RING_CS"/>
</dbReference>
<evidence type="ECO:0000259" key="14">
    <source>
        <dbReference type="PROSITE" id="PS50089"/>
    </source>
</evidence>
<dbReference type="EC" id="2.3.2.27" evidence="4"/>
<dbReference type="SMART" id="SM00184">
    <property type="entry name" value="RING"/>
    <property type="match status" value="1"/>
</dbReference>
<feature type="compositionally biased region" description="Basic and acidic residues" evidence="12">
    <location>
        <begin position="23"/>
        <end position="32"/>
    </location>
</feature>
<name>A0A2P4Z5G8_9CRYT</name>
<dbReference type="InterPro" id="IPR013083">
    <property type="entry name" value="Znf_RING/FYVE/PHD"/>
</dbReference>
<dbReference type="Pfam" id="PF00097">
    <property type="entry name" value="zf-C3HC4"/>
    <property type="match status" value="1"/>
</dbReference>
<gene>
    <name evidence="15" type="ORF">CmeUKMEL1_16530</name>
</gene>
<dbReference type="GO" id="GO:0008270">
    <property type="term" value="F:zinc ion binding"/>
    <property type="evidence" value="ECO:0007669"/>
    <property type="project" value="UniProtKB-KW"/>
</dbReference>
<evidence type="ECO:0000256" key="9">
    <source>
        <dbReference type="ARBA" id="ARBA00022833"/>
    </source>
</evidence>
<keyword evidence="8" id="KW-0833">Ubl conjugation pathway</keyword>
<dbReference type="SUPFAM" id="SSF57850">
    <property type="entry name" value="RING/U-box"/>
    <property type="match status" value="1"/>
</dbReference>
<dbReference type="InterPro" id="IPR018957">
    <property type="entry name" value="Znf_C3HC4_RING-type"/>
</dbReference>
<accession>A0A2P4Z5G8</accession>
<evidence type="ECO:0000256" key="3">
    <source>
        <dbReference type="ARBA" id="ARBA00004906"/>
    </source>
</evidence>
<protein>
    <recommendedName>
        <fullName evidence="4">RING-type E3 ubiquitin transferase</fullName>
        <ecNumber evidence="4">2.3.2.27</ecNumber>
    </recommendedName>
</protein>
<evidence type="ECO:0000313" key="16">
    <source>
        <dbReference type="Proteomes" id="UP000236928"/>
    </source>
</evidence>
<dbReference type="InterPro" id="IPR001841">
    <property type="entry name" value="Znf_RING"/>
</dbReference>
<dbReference type="GO" id="GO:0006511">
    <property type="term" value="P:ubiquitin-dependent protein catabolic process"/>
    <property type="evidence" value="ECO:0007669"/>
    <property type="project" value="InterPro"/>
</dbReference>
<evidence type="ECO:0000256" key="6">
    <source>
        <dbReference type="ARBA" id="ARBA00022723"/>
    </source>
</evidence>
<reference evidence="15 16" key="1">
    <citation type="submission" date="2014-04" db="EMBL/GenBank/DDBJ databases">
        <title>Comparative Genomics of Cryptosporidium Species.</title>
        <authorList>
            <person name="Silva J.C."/>
            <person name="Su Q."/>
            <person name="Chalmers R."/>
            <person name="Chibucos M.C."/>
            <person name="Elwin K."/>
            <person name="Godinez A."/>
            <person name="Guo F."/>
            <person name="Huynh K."/>
            <person name="Orvis J."/>
            <person name="Ott S."/>
            <person name="Sadzewicz L."/>
            <person name="Sengamalay N."/>
            <person name="Shetty A."/>
            <person name="Sun M."/>
            <person name="Tallon L."/>
            <person name="Xiao L."/>
            <person name="Zhang H."/>
            <person name="Fraser C.M."/>
            <person name="Zhu G."/>
            <person name="Kissinger J."/>
            <person name="Widmer G."/>
        </authorList>
    </citation>
    <scope>NUCLEOTIDE SEQUENCE [LARGE SCALE GENOMIC DNA]</scope>
    <source>
        <strain evidence="15 16">UKMEL1</strain>
    </source>
</reference>
<evidence type="ECO:0000256" key="8">
    <source>
        <dbReference type="ARBA" id="ARBA00022786"/>
    </source>
</evidence>
<feature type="transmembrane region" description="Helical" evidence="13">
    <location>
        <begin position="186"/>
        <end position="204"/>
    </location>
</feature>
<evidence type="ECO:0000256" key="5">
    <source>
        <dbReference type="ARBA" id="ARBA00022679"/>
    </source>
</evidence>
<dbReference type="EMBL" id="JIBK01000050">
    <property type="protein sequence ID" value="POM85260.1"/>
    <property type="molecule type" value="Genomic_DNA"/>
</dbReference>
<comment type="catalytic activity">
    <reaction evidence="1">
        <text>S-ubiquitinyl-[E2 ubiquitin-conjugating enzyme]-L-cysteine + [acceptor protein]-L-lysine = [E2 ubiquitin-conjugating enzyme]-L-cysteine + N(6)-ubiquitinyl-[acceptor protein]-L-lysine.</text>
        <dbReference type="EC" id="2.3.2.27"/>
    </reaction>
</comment>
<keyword evidence="9" id="KW-0862">Zinc</keyword>
<feature type="region of interest" description="Disordered" evidence="12">
    <location>
        <begin position="12"/>
        <end position="32"/>
    </location>
</feature>
<evidence type="ECO:0000256" key="11">
    <source>
        <dbReference type="PROSITE-ProRule" id="PRU00175"/>
    </source>
</evidence>
<keyword evidence="10 13" id="KW-0472">Membrane</keyword>
<keyword evidence="6" id="KW-0479">Metal-binding</keyword>
<comment type="caution">
    <text evidence="15">The sequence shown here is derived from an EMBL/GenBank/DDBJ whole genome shotgun (WGS) entry which is preliminary data.</text>
</comment>
<keyword evidence="16" id="KW-1185">Reference proteome</keyword>
<evidence type="ECO:0000256" key="7">
    <source>
        <dbReference type="ARBA" id="ARBA00022771"/>
    </source>
</evidence>
<dbReference type="Gene3D" id="3.30.40.10">
    <property type="entry name" value="Zinc/RING finger domain, C3HC4 (zinc finger)"/>
    <property type="match status" value="1"/>
</dbReference>
<evidence type="ECO:0000256" key="10">
    <source>
        <dbReference type="ARBA" id="ARBA00023136"/>
    </source>
</evidence>
<evidence type="ECO:0000256" key="4">
    <source>
        <dbReference type="ARBA" id="ARBA00012483"/>
    </source>
</evidence>
<keyword evidence="13" id="KW-0812">Transmembrane</keyword>
<dbReference type="AlphaFoldDB" id="A0A2P4Z5G8"/>
<keyword evidence="5" id="KW-0808">Transferase</keyword>
<evidence type="ECO:0000313" key="15">
    <source>
        <dbReference type="EMBL" id="POM85260.1"/>
    </source>
</evidence>
<evidence type="ECO:0000256" key="13">
    <source>
        <dbReference type="SAM" id="Phobius"/>
    </source>
</evidence>
<dbReference type="PROSITE" id="PS00518">
    <property type="entry name" value="ZF_RING_1"/>
    <property type="match status" value="1"/>
</dbReference>